<keyword evidence="4" id="KW-1185">Reference proteome</keyword>
<dbReference type="InterPro" id="IPR013762">
    <property type="entry name" value="Integrase-like_cat_sf"/>
</dbReference>
<feature type="chain" id="PRO_5007561774" description="Tyr recombinase domain-containing protein" evidence="2">
    <location>
        <begin position="20"/>
        <end position="208"/>
    </location>
</feature>
<dbReference type="InterPro" id="IPR011010">
    <property type="entry name" value="DNA_brk_join_enz"/>
</dbReference>
<dbReference type="SUPFAM" id="SSF56349">
    <property type="entry name" value="DNA breaking-rejoining enzymes"/>
    <property type="match status" value="1"/>
</dbReference>
<dbReference type="Gene3D" id="1.10.443.10">
    <property type="entry name" value="Intergrase catalytic core"/>
    <property type="match status" value="1"/>
</dbReference>
<comment type="caution">
    <text evidence="3">The sequence shown here is derived from an EMBL/GenBank/DDBJ whole genome shotgun (WGS) entry which is preliminary data.</text>
</comment>
<dbReference type="GO" id="GO:0006310">
    <property type="term" value="P:DNA recombination"/>
    <property type="evidence" value="ECO:0007669"/>
    <property type="project" value="UniProtKB-KW"/>
</dbReference>
<dbReference type="PANTHER" id="PTHR34605:SF4">
    <property type="entry name" value="DNA ADENINE METHYLTRANSFERASE"/>
    <property type="match status" value="1"/>
</dbReference>
<reference evidence="4" key="1">
    <citation type="journal article" date="2016" name="Nat. Commun.">
        <title>The Gonium pectorale genome demonstrates co-option of cell cycle regulation during the evolution of multicellularity.</title>
        <authorList>
            <person name="Hanschen E.R."/>
            <person name="Marriage T.N."/>
            <person name="Ferris P.J."/>
            <person name="Hamaji T."/>
            <person name="Toyoda A."/>
            <person name="Fujiyama A."/>
            <person name="Neme R."/>
            <person name="Noguchi H."/>
            <person name="Minakuchi Y."/>
            <person name="Suzuki M."/>
            <person name="Kawai-Toyooka H."/>
            <person name="Smith D.R."/>
            <person name="Sparks H."/>
            <person name="Anderson J."/>
            <person name="Bakaric R."/>
            <person name="Luria V."/>
            <person name="Karger A."/>
            <person name="Kirschner M.W."/>
            <person name="Durand P.M."/>
            <person name="Michod R.E."/>
            <person name="Nozaki H."/>
            <person name="Olson B.J."/>
        </authorList>
    </citation>
    <scope>NUCLEOTIDE SEQUENCE [LARGE SCALE GENOMIC DNA]</scope>
    <source>
        <strain evidence="4">NIES-2863</strain>
    </source>
</reference>
<keyword evidence="1" id="KW-0233">DNA recombination</keyword>
<dbReference type="STRING" id="33097.A0A150FUI7"/>
<accession>A0A150FUI7</accession>
<dbReference type="GO" id="GO:0003677">
    <property type="term" value="F:DNA binding"/>
    <property type="evidence" value="ECO:0007669"/>
    <property type="project" value="InterPro"/>
</dbReference>
<dbReference type="OrthoDB" id="542329at2759"/>
<evidence type="ECO:0000256" key="2">
    <source>
        <dbReference type="SAM" id="SignalP"/>
    </source>
</evidence>
<evidence type="ECO:0000313" key="3">
    <source>
        <dbReference type="EMBL" id="KXZ41262.1"/>
    </source>
</evidence>
<evidence type="ECO:0000256" key="1">
    <source>
        <dbReference type="ARBA" id="ARBA00023172"/>
    </source>
</evidence>
<sequence length="208" mass="22982">MMVATLAIMFAGFLRFDDAAEICVHSDLLIIMDTHMKVFIPRSKTDQLMTGSWVTIARVDGPCCPVGLTERLLSRGGYKRLPDTAGEDVGPLLRAVQWTRAGGRLSGPPSVAPGQRLYSLWYSAFWTRLQKVKPSAGISEFVKPHSARIGGNSTAARNGVPAELRQAHGRWRTSEMVHHYTRRDLPSKLEVTRRLGLASKLSLRSAVL</sequence>
<keyword evidence="2" id="KW-0732">Signal</keyword>
<feature type="signal peptide" evidence="2">
    <location>
        <begin position="1"/>
        <end position="19"/>
    </location>
</feature>
<dbReference type="AlphaFoldDB" id="A0A150FUI7"/>
<dbReference type="InterPro" id="IPR052925">
    <property type="entry name" value="Phage_Integrase-like_Recomb"/>
</dbReference>
<evidence type="ECO:0008006" key="5">
    <source>
        <dbReference type="Google" id="ProtNLM"/>
    </source>
</evidence>
<protein>
    <recommendedName>
        <fullName evidence="5">Tyr recombinase domain-containing protein</fullName>
    </recommendedName>
</protein>
<name>A0A150FUI7_GONPE</name>
<gene>
    <name evidence="3" type="ORF">GPECTOR_594g664</name>
</gene>
<dbReference type="PANTHER" id="PTHR34605">
    <property type="entry name" value="PHAGE_INTEGRASE DOMAIN-CONTAINING PROTEIN"/>
    <property type="match status" value="1"/>
</dbReference>
<dbReference type="EMBL" id="LSYV01000591">
    <property type="protein sequence ID" value="KXZ41262.1"/>
    <property type="molecule type" value="Genomic_DNA"/>
</dbReference>
<organism evidence="3 4">
    <name type="scientific">Gonium pectorale</name>
    <name type="common">Green alga</name>
    <dbReference type="NCBI Taxonomy" id="33097"/>
    <lineage>
        <taxon>Eukaryota</taxon>
        <taxon>Viridiplantae</taxon>
        <taxon>Chlorophyta</taxon>
        <taxon>core chlorophytes</taxon>
        <taxon>Chlorophyceae</taxon>
        <taxon>CS clade</taxon>
        <taxon>Chlamydomonadales</taxon>
        <taxon>Volvocaceae</taxon>
        <taxon>Gonium</taxon>
    </lineage>
</organism>
<dbReference type="GO" id="GO:0015074">
    <property type="term" value="P:DNA integration"/>
    <property type="evidence" value="ECO:0007669"/>
    <property type="project" value="InterPro"/>
</dbReference>
<dbReference type="Proteomes" id="UP000075714">
    <property type="component" value="Unassembled WGS sequence"/>
</dbReference>
<evidence type="ECO:0000313" key="4">
    <source>
        <dbReference type="Proteomes" id="UP000075714"/>
    </source>
</evidence>
<proteinExistence type="predicted"/>